<feature type="domain" description="BRCT" evidence="2">
    <location>
        <begin position="402"/>
        <end position="474"/>
    </location>
</feature>
<sequence length="806" mass="88748">MDTFKHGSFSSQASGIFVDPTGQPLRVFVEAGEVLNRPKINNGAHICHSPDEATIILVDPETPSGGLFVKEWGSEPGKIVLDVSWVNKSVEARQALLADRNWGGFNTTENTSTLTQNPLPTPRETPPDAPNMQNQQPYPPPDNSQVPSGSVPPGFPYQQQLGQQMTNNLPSGTPIPMATMQSNPNAQVTLPAQLVAQLVGLVSQQGVNLNIPQMIPQIPGQLPMNIIQGQMIPQGYPQPIPFPSQPSMFVQPFPLSQQPAYPQQPVVNPPLPRMEASTSNLYQPVTPSSLDGAQSISQTQRYRSMSDTARPSPMEDIRSPSLKRKSPSLDPNSSSGRKSRANGERSAKHRRVSYPSDEPALPFPDSTPPSTQPRDTFSSKGKLFGKDNGEPYTFFVQIDLRPRTKIADAIKKHGGRLIPEIDDADFVILGSPASKTFEERLRQTQNCGKVAVRPQWVFECIEQNAIVDPDEFVFEGFHVEKKRGRPFATGKRWVVTGPNITSKPPKKEASFLPNEEVQMDDDDDDDEDTETRGKGKGKGKAKAKSSAKETIKKTEKKAAKAQGGSTSAAVSKGAAKSKDTTAQSTERTQSPKAFWQPSPTPPTRVVEHMPGKNMYTKEDMDYVDKYLQILFLRDPEMTLSAVSERMYAKMPHHTQKSWATYISHPTRREKVDKLRRQAAIARRKASANGQRLSEPAPQTQADAQGVEQTSSPSPATQFDPFLVLAKFFASGGADNLADADVWKVLNEKHPEMSAQEWEAFWLENNKDISVAVEQLSGVRADGDAEMETEAPMQYGGSQRVPKREPE</sequence>
<feature type="compositionally biased region" description="Polar residues" evidence="1">
    <location>
        <begin position="104"/>
        <end position="118"/>
    </location>
</feature>
<evidence type="ECO:0000259" key="2">
    <source>
        <dbReference type="PROSITE" id="PS50172"/>
    </source>
</evidence>
<dbReference type="SMART" id="SM00292">
    <property type="entry name" value="BRCT"/>
    <property type="match status" value="1"/>
</dbReference>
<evidence type="ECO:0000313" key="4">
    <source>
        <dbReference type="Proteomes" id="UP001215151"/>
    </source>
</evidence>
<feature type="region of interest" description="Disordered" evidence="1">
    <location>
        <begin position="678"/>
        <end position="714"/>
    </location>
</feature>
<comment type="caution">
    <text evidence="3">The sequence shown here is derived from an EMBL/GenBank/DDBJ whole genome shotgun (WGS) entry which is preliminary data.</text>
</comment>
<dbReference type="SUPFAM" id="SSF52113">
    <property type="entry name" value="BRCT domain"/>
    <property type="match status" value="1"/>
</dbReference>
<dbReference type="Proteomes" id="UP001215151">
    <property type="component" value="Unassembled WGS sequence"/>
</dbReference>
<proteinExistence type="predicted"/>
<name>A0AAD7U3S4_9APHY</name>
<dbReference type="Gene3D" id="3.40.50.10190">
    <property type="entry name" value="BRCT domain"/>
    <property type="match status" value="1"/>
</dbReference>
<reference evidence="3" key="1">
    <citation type="submission" date="2022-11" db="EMBL/GenBank/DDBJ databases">
        <title>Genome Sequence of Cubamyces cubensis.</title>
        <authorList>
            <person name="Buettner E."/>
        </authorList>
    </citation>
    <scope>NUCLEOTIDE SEQUENCE</scope>
    <source>
        <strain evidence="3">MPL-01</strain>
    </source>
</reference>
<evidence type="ECO:0000313" key="3">
    <source>
        <dbReference type="EMBL" id="KAJ8495603.1"/>
    </source>
</evidence>
<dbReference type="EMBL" id="JAPEVG010000022">
    <property type="protein sequence ID" value="KAJ8495603.1"/>
    <property type="molecule type" value="Genomic_DNA"/>
</dbReference>
<feature type="compositionally biased region" description="Pro residues" evidence="1">
    <location>
        <begin position="119"/>
        <end position="129"/>
    </location>
</feature>
<gene>
    <name evidence="3" type="ORF">ONZ51_g1599</name>
</gene>
<dbReference type="InterPro" id="IPR001357">
    <property type="entry name" value="BRCT_dom"/>
</dbReference>
<evidence type="ECO:0000256" key="1">
    <source>
        <dbReference type="SAM" id="MobiDB-lite"/>
    </source>
</evidence>
<feature type="compositionally biased region" description="Polar residues" evidence="1">
    <location>
        <begin position="580"/>
        <end position="591"/>
    </location>
</feature>
<dbReference type="AlphaFoldDB" id="A0AAD7U3S4"/>
<feature type="region of interest" description="Disordered" evidence="1">
    <location>
        <begin position="238"/>
        <end position="384"/>
    </location>
</feature>
<keyword evidence="4" id="KW-1185">Reference proteome</keyword>
<feature type="compositionally biased region" description="Polar residues" evidence="1">
    <location>
        <begin position="276"/>
        <end position="309"/>
    </location>
</feature>
<feature type="compositionally biased region" description="Basic and acidic residues" evidence="1">
    <location>
        <begin position="546"/>
        <end position="558"/>
    </location>
</feature>
<feature type="compositionally biased region" description="Pro residues" evidence="1">
    <location>
        <begin position="361"/>
        <end position="371"/>
    </location>
</feature>
<protein>
    <recommendedName>
        <fullName evidence="2">BRCT domain-containing protein</fullName>
    </recommendedName>
</protein>
<feature type="region of interest" description="Disordered" evidence="1">
    <location>
        <begin position="780"/>
        <end position="806"/>
    </location>
</feature>
<feature type="region of interest" description="Disordered" evidence="1">
    <location>
        <begin position="495"/>
        <end position="608"/>
    </location>
</feature>
<feature type="compositionally biased region" description="Polar residues" evidence="1">
    <location>
        <begin position="687"/>
        <end position="714"/>
    </location>
</feature>
<feature type="region of interest" description="Disordered" evidence="1">
    <location>
        <begin position="102"/>
        <end position="157"/>
    </location>
</feature>
<dbReference type="Pfam" id="PF16589">
    <property type="entry name" value="BRCT_2"/>
    <property type="match status" value="1"/>
</dbReference>
<feature type="compositionally biased region" description="Low complexity" evidence="1">
    <location>
        <begin position="560"/>
        <end position="574"/>
    </location>
</feature>
<dbReference type="PROSITE" id="PS50172">
    <property type="entry name" value="BRCT"/>
    <property type="match status" value="1"/>
</dbReference>
<dbReference type="InterPro" id="IPR036420">
    <property type="entry name" value="BRCT_dom_sf"/>
</dbReference>
<feature type="compositionally biased region" description="Acidic residues" evidence="1">
    <location>
        <begin position="517"/>
        <end position="529"/>
    </location>
</feature>
<accession>A0AAD7U3S4</accession>
<feature type="compositionally biased region" description="Basic residues" evidence="1">
    <location>
        <begin position="534"/>
        <end position="545"/>
    </location>
</feature>
<organism evidence="3 4">
    <name type="scientific">Trametes cubensis</name>
    <dbReference type="NCBI Taxonomy" id="1111947"/>
    <lineage>
        <taxon>Eukaryota</taxon>
        <taxon>Fungi</taxon>
        <taxon>Dikarya</taxon>
        <taxon>Basidiomycota</taxon>
        <taxon>Agaricomycotina</taxon>
        <taxon>Agaricomycetes</taxon>
        <taxon>Polyporales</taxon>
        <taxon>Polyporaceae</taxon>
        <taxon>Trametes</taxon>
    </lineage>
</organism>